<feature type="domain" description="Sulfotransferase" evidence="18">
    <location>
        <begin position="137"/>
        <end position="353"/>
    </location>
</feature>
<comment type="catalytic activity">
    <reaction evidence="10">
        <text>alpha-D-glucosaminyl-[heparan sulfate](n) + 3'-phosphoadenylyl sulfate = 3-sulfo-alpha-D-glucosaminyl-[heparan sulfate](n) + adenosine 3',5'-bisphosphate + H(+)</text>
        <dbReference type="Rhea" id="RHEA:15461"/>
        <dbReference type="Rhea" id="RHEA-COMP:9830"/>
        <dbReference type="Rhea" id="RHEA-COMP:9831"/>
        <dbReference type="ChEBI" id="CHEBI:15378"/>
        <dbReference type="ChEBI" id="CHEBI:58339"/>
        <dbReference type="ChEBI" id="CHEBI:58343"/>
        <dbReference type="ChEBI" id="CHEBI:58388"/>
        <dbReference type="ChEBI" id="CHEBI:70975"/>
        <dbReference type="EC" id="2.8.2.23"/>
    </reaction>
</comment>
<feature type="binding site" evidence="15">
    <location>
        <position position="237"/>
    </location>
    <ligand>
        <name>3'-phosphoadenylyl sulfate</name>
        <dbReference type="ChEBI" id="CHEBI:58339"/>
    </ligand>
</feature>
<evidence type="ECO:0000256" key="12">
    <source>
        <dbReference type="ARBA" id="ARBA00071906"/>
    </source>
</evidence>
<feature type="binding site" evidence="15">
    <location>
        <position position="229"/>
    </location>
    <ligand>
        <name>3'-phosphoadenylyl sulfate</name>
        <dbReference type="ChEBI" id="CHEBI:58339"/>
    </ligand>
</feature>
<keyword evidence="7 17" id="KW-0472">Membrane</keyword>
<evidence type="ECO:0000256" key="6">
    <source>
        <dbReference type="ARBA" id="ARBA00023034"/>
    </source>
</evidence>
<keyword evidence="8 16" id="KW-1015">Disulfide bond</keyword>
<dbReference type="InterPro" id="IPR027417">
    <property type="entry name" value="P-loop_NTPase"/>
</dbReference>
<feature type="active site" description="For sulfotransferase activity" evidence="14">
    <location>
        <position position="146"/>
    </location>
</feature>
<evidence type="ECO:0000256" key="3">
    <source>
        <dbReference type="ARBA" id="ARBA00022692"/>
    </source>
</evidence>
<comment type="caution">
    <text evidence="19">The sequence shown here is derived from an EMBL/GenBank/DDBJ whole genome shotgun (WGS) entry which is preliminary data.</text>
</comment>
<evidence type="ECO:0000256" key="15">
    <source>
        <dbReference type="PIRSR" id="PIRSR637359-2"/>
    </source>
</evidence>
<keyword evidence="6" id="KW-0333">Golgi apparatus</keyword>
<protein>
    <recommendedName>
        <fullName evidence="12">Heparan sulfate glucosamine 3-O-sulfotransferase 5</fullName>
        <ecNumber evidence="11">2.8.2.23</ecNumber>
    </recommendedName>
    <alternativeName>
        <fullName evidence="13">Heparan sulfate D-glucosaminyl 3-O-sulfotransferase 5</fullName>
    </alternativeName>
</protein>
<evidence type="ECO:0000256" key="11">
    <source>
        <dbReference type="ARBA" id="ARBA00066719"/>
    </source>
</evidence>
<dbReference type="InterPro" id="IPR037359">
    <property type="entry name" value="NST/OST"/>
</dbReference>
<evidence type="ECO:0000313" key="19">
    <source>
        <dbReference type="EMBL" id="GBN05671.1"/>
    </source>
</evidence>
<evidence type="ECO:0000313" key="20">
    <source>
        <dbReference type="Proteomes" id="UP000499080"/>
    </source>
</evidence>
<evidence type="ECO:0000259" key="18">
    <source>
        <dbReference type="Pfam" id="PF00685"/>
    </source>
</evidence>
<feature type="binding site" evidence="15">
    <location>
        <begin position="146"/>
        <end position="150"/>
    </location>
    <ligand>
        <name>3'-phosphoadenylyl sulfate</name>
        <dbReference type="ChEBI" id="CHEBI:58339"/>
    </ligand>
</feature>
<dbReference type="Proteomes" id="UP000499080">
    <property type="component" value="Unassembled WGS sequence"/>
</dbReference>
<keyword evidence="20" id="KW-1185">Reference proteome</keyword>
<dbReference type="PANTHER" id="PTHR10605">
    <property type="entry name" value="HEPARAN SULFATE SULFOTRANSFERASE"/>
    <property type="match status" value="1"/>
</dbReference>
<evidence type="ECO:0000256" key="4">
    <source>
        <dbReference type="ARBA" id="ARBA00022968"/>
    </source>
</evidence>
<dbReference type="SUPFAM" id="SSF52540">
    <property type="entry name" value="P-loop containing nucleoside triphosphate hydrolases"/>
    <property type="match status" value="1"/>
</dbReference>
<feature type="binding site" evidence="15">
    <location>
        <begin position="353"/>
        <end position="357"/>
    </location>
    <ligand>
        <name>3'-phosphoadenylyl sulfate</name>
        <dbReference type="ChEBI" id="CHEBI:58339"/>
    </ligand>
</feature>
<evidence type="ECO:0000256" key="1">
    <source>
        <dbReference type="ARBA" id="ARBA00004323"/>
    </source>
</evidence>
<evidence type="ECO:0000256" key="5">
    <source>
        <dbReference type="ARBA" id="ARBA00022989"/>
    </source>
</evidence>
<keyword evidence="3 17" id="KW-0812">Transmembrane</keyword>
<evidence type="ECO:0000256" key="16">
    <source>
        <dbReference type="PIRSR" id="PIRSR637359-3"/>
    </source>
</evidence>
<evidence type="ECO:0000256" key="10">
    <source>
        <dbReference type="ARBA" id="ARBA00052516"/>
    </source>
</evidence>
<proteinExistence type="predicted"/>
<organism evidence="19 20">
    <name type="scientific">Araneus ventricosus</name>
    <name type="common">Orbweaver spider</name>
    <name type="synonym">Epeira ventricosa</name>
    <dbReference type="NCBI Taxonomy" id="182803"/>
    <lineage>
        <taxon>Eukaryota</taxon>
        <taxon>Metazoa</taxon>
        <taxon>Ecdysozoa</taxon>
        <taxon>Arthropoda</taxon>
        <taxon>Chelicerata</taxon>
        <taxon>Arachnida</taxon>
        <taxon>Araneae</taxon>
        <taxon>Araneomorphae</taxon>
        <taxon>Entelegynae</taxon>
        <taxon>Araneoidea</taxon>
        <taxon>Araneidae</taxon>
        <taxon>Araneus</taxon>
    </lineage>
</organism>
<dbReference type="EC" id="2.8.2.23" evidence="11"/>
<dbReference type="EMBL" id="BGPR01004991">
    <property type="protein sequence ID" value="GBN05671.1"/>
    <property type="molecule type" value="Genomic_DNA"/>
</dbReference>
<evidence type="ECO:0000256" key="2">
    <source>
        <dbReference type="ARBA" id="ARBA00022679"/>
    </source>
</evidence>
<sequence length="392" mass="44968">MSSADVAPDPKDAPFQLYPKDASTENCQYSPRSRTSLPTAAHLFLPESRTFLPFRRTPFSQKGRISSSFCFALLIFTTSLVFVQLIFLTGGVVTYTPVICDASYEADSADAAHRVEQKAMLAENARLRFPRTKRRLPQCIIIGARKCGTRALLEFLNLHPMIQKATEEIHFFDDDEKYALGLDWYRRRMPYSFPGQITVEKSPAYFITPSVPERIRQMNPSVKLLLIVRDPVTRLISDYAQLASNKARKERSLASFEDLVLTADGSVNLGYKAVRIGMYSLFFPRWLRTFPREQIHIVDGDNLIVDPFHEIQKIEDFLGLGHRVMKKNFYYNETKGFFCVRNATADKCLNDSKGRKHPNVSSEVIRTLRVFYGPHNQHFFRQAGVTFNWPVE</sequence>
<keyword evidence="2 19" id="KW-0808">Transferase</keyword>
<feature type="transmembrane region" description="Helical" evidence="17">
    <location>
        <begin position="65"/>
        <end position="87"/>
    </location>
</feature>
<dbReference type="GO" id="GO:0008467">
    <property type="term" value="F:[heparan sulfate]-glucosamine 3-sulfotransferase activity"/>
    <property type="evidence" value="ECO:0007669"/>
    <property type="project" value="UniProtKB-EC"/>
</dbReference>
<evidence type="ECO:0000256" key="13">
    <source>
        <dbReference type="ARBA" id="ARBA00077477"/>
    </source>
</evidence>
<evidence type="ECO:0000256" key="17">
    <source>
        <dbReference type="SAM" id="Phobius"/>
    </source>
</evidence>
<dbReference type="PANTHER" id="PTHR10605:SF65">
    <property type="entry name" value="GH20068P"/>
    <property type="match status" value="1"/>
</dbReference>
<accession>A0A4Y2KTK0</accession>
<evidence type="ECO:0000256" key="14">
    <source>
        <dbReference type="PIRSR" id="PIRSR637359-1"/>
    </source>
</evidence>
<evidence type="ECO:0000256" key="8">
    <source>
        <dbReference type="ARBA" id="ARBA00023157"/>
    </source>
</evidence>
<evidence type="ECO:0000256" key="9">
    <source>
        <dbReference type="ARBA" id="ARBA00023180"/>
    </source>
</evidence>
<gene>
    <name evidence="19" type="primary">Hs3st5</name>
    <name evidence="19" type="ORF">AVEN_22941_1</name>
</gene>
<dbReference type="InterPro" id="IPR000863">
    <property type="entry name" value="Sulfotransferase_dom"/>
</dbReference>
<keyword evidence="9" id="KW-0325">Glycoprotein</keyword>
<reference evidence="19 20" key="1">
    <citation type="journal article" date="2019" name="Sci. Rep.">
        <title>Orb-weaving spider Araneus ventricosus genome elucidates the spidroin gene catalogue.</title>
        <authorList>
            <person name="Kono N."/>
            <person name="Nakamura H."/>
            <person name="Ohtoshi R."/>
            <person name="Moran D.A.P."/>
            <person name="Shinohara A."/>
            <person name="Yoshida Y."/>
            <person name="Fujiwara M."/>
            <person name="Mori M."/>
            <person name="Tomita M."/>
            <person name="Arakawa K."/>
        </authorList>
    </citation>
    <scope>NUCLEOTIDE SEQUENCE [LARGE SCALE GENOMIC DNA]</scope>
</reference>
<dbReference type="Gene3D" id="3.40.50.300">
    <property type="entry name" value="P-loop containing nucleotide triphosphate hydrolases"/>
    <property type="match status" value="1"/>
</dbReference>
<comment type="subcellular location">
    <subcellularLocation>
        <location evidence="1">Golgi apparatus membrane</location>
        <topology evidence="1">Single-pass type II membrane protein</topology>
    </subcellularLocation>
</comment>
<name>A0A4Y2KTK0_ARAVE</name>
<dbReference type="Pfam" id="PF00685">
    <property type="entry name" value="Sulfotransfer_1"/>
    <property type="match status" value="1"/>
</dbReference>
<keyword evidence="5 17" id="KW-1133">Transmembrane helix</keyword>
<keyword evidence="4" id="KW-0735">Signal-anchor</keyword>
<dbReference type="AlphaFoldDB" id="A0A4Y2KTK0"/>
<dbReference type="OrthoDB" id="411451at2759"/>
<dbReference type="GO" id="GO:0000139">
    <property type="term" value="C:Golgi membrane"/>
    <property type="evidence" value="ECO:0007669"/>
    <property type="project" value="UniProtKB-SubCell"/>
</dbReference>
<evidence type="ECO:0000256" key="7">
    <source>
        <dbReference type="ARBA" id="ARBA00023136"/>
    </source>
</evidence>
<feature type="disulfide bond" evidence="16">
    <location>
        <begin position="339"/>
        <end position="348"/>
    </location>
</feature>
<dbReference type="FunFam" id="3.40.50.300:FF:000603">
    <property type="entry name" value="Sulfotransferase"/>
    <property type="match status" value="1"/>
</dbReference>